<protein>
    <submittedName>
        <fullName evidence="2">Uncharacterized protein</fullName>
    </submittedName>
</protein>
<organism evidence="1 2">
    <name type="scientific">Panagrolaimus sp. PS1159</name>
    <dbReference type="NCBI Taxonomy" id="55785"/>
    <lineage>
        <taxon>Eukaryota</taxon>
        <taxon>Metazoa</taxon>
        <taxon>Ecdysozoa</taxon>
        <taxon>Nematoda</taxon>
        <taxon>Chromadorea</taxon>
        <taxon>Rhabditida</taxon>
        <taxon>Tylenchina</taxon>
        <taxon>Panagrolaimomorpha</taxon>
        <taxon>Panagrolaimoidea</taxon>
        <taxon>Panagrolaimidae</taxon>
        <taxon>Panagrolaimus</taxon>
    </lineage>
</organism>
<reference evidence="2" key="1">
    <citation type="submission" date="2022-11" db="UniProtKB">
        <authorList>
            <consortium name="WormBaseParasite"/>
        </authorList>
    </citation>
    <scope>IDENTIFICATION</scope>
</reference>
<proteinExistence type="predicted"/>
<dbReference type="Proteomes" id="UP000887580">
    <property type="component" value="Unplaced"/>
</dbReference>
<name>A0AC35GFJ0_9BILA</name>
<evidence type="ECO:0000313" key="2">
    <source>
        <dbReference type="WBParaSite" id="PS1159_v2.g4499.t1"/>
    </source>
</evidence>
<evidence type="ECO:0000313" key="1">
    <source>
        <dbReference type="Proteomes" id="UP000887580"/>
    </source>
</evidence>
<sequence length="122" mass="13152">MSSHSASDGESTLPLITARSPSISFTPTNSSISGDDIDAEKTPPKRKNEQHGGAGDNIGRNYHGQSPKSHQATISRRRRRTVIPRHSKDYGTPQALPKRHLGGSGMGGSSYIPKPYSQNKSE</sequence>
<dbReference type="WBParaSite" id="PS1159_v2.g4499.t1">
    <property type="protein sequence ID" value="PS1159_v2.g4499.t1"/>
    <property type="gene ID" value="PS1159_v2.g4499"/>
</dbReference>
<accession>A0AC35GFJ0</accession>